<name>A0ABQ8PWG4_9AGAR</name>
<sequence length="139" mass="15722">MTLNYEVSIHGFIVECTHSGKSIIERSFKAFNAHLTRRNTVDAYLRAKLLLRDMMDAVQRREEPAWGTLLNKHRSQSDTEPQGGFDMDDEEESDALDDGFDDDSRSVGTVVPHELERVDEEDEESALAADNVLKVTVHS</sequence>
<organism evidence="2 3">
    <name type="scientific">Lentinula boryana</name>
    <dbReference type="NCBI Taxonomy" id="40481"/>
    <lineage>
        <taxon>Eukaryota</taxon>
        <taxon>Fungi</taxon>
        <taxon>Dikarya</taxon>
        <taxon>Basidiomycota</taxon>
        <taxon>Agaricomycotina</taxon>
        <taxon>Agaricomycetes</taxon>
        <taxon>Agaricomycetidae</taxon>
        <taxon>Agaricales</taxon>
        <taxon>Marasmiineae</taxon>
        <taxon>Omphalotaceae</taxon>
        <taxon>Lentinula</taxon>
    </lineage>
</organism>
<evidence type="ECO:0000313" key="2">
    <source>
        <dbReference type="EMBL" id="KAJ3990682.1"/>
    </source>
</evidence>
<protein>
    <submittedName>
        <fullName evidence="2">Uncharacterized protein</fullName>
    </submittedName>
</protein>
<gene>
    <name evidence="2" type="ORF">F5050DRAFT_1716707</name>
</gene>
<proteinExistence type="predicted"/>
<reference evidence="2" key="1">
    <citation type="submission" date="2022-08" db="EMBL/GenBank/DDBJ databases">
        <authorList>
            <consortium name="DOE Joint Genome Institute"/>
            <person name="Min B."/>
            <person name="Riley R."/>
            <person name="Sierra-Patev S."/>
            <person name="Naranjo-Ortiz M."/>
            <person name="Looney B."/>
            <person name="Konkel Z."/>
            <person name="Slot J.C."/>
            <person name="Sakamoto Y."/>
            <person name="Steenwyk J.L."/>
            <person name="Rokas A."/>
            <person name="Carro J."/>
            <person name="Camarero S."/>
            <person name="Ferreira P."/>
            <person name="Molpeceres G."/>
            <person name="Ruiz-Duenas F.J."/>
            <person name="Serrano A."/>
            <person name="Henrissat B."/>
            <person name="Drula E."/>
            <person name="Hughes K.W."/>
            <person name="Mata J.L."/>
            <person name="Ishikawa N.K."/>
            <person name="Vargas-Isla R."/>
            <person name="Ushijima S."/>
            <person name="Smith C.A."/>
            <person name="Ahrendt S."/>
            <person name="Andreopoulos W."/>
            <person name="He G."/>
            <person name="Labutti K."/>
            <person name="Lipzen A."/>
            <person name="Ng V."/>
            <person name="Sandor L."/>
            <person name="Barry K."/>
            <person name="Martinez A.T."/>
            <person name="Xiao Y."/>
            <person name="Gibbons J.G."/>
            <person name="Terashima K."/>
            <person name="Hibbett D.S."/>
            <person name="Grigoriev I.V."/>
        </authorList>
    </citation>
    <scope>NUCLEOTIDE SEQUENCE</scope>
    <source>
        <strain evidence="2">TFB10827</strain>
    </source>
</reference>
<dbReference type="EMBL" id="MU791652">
    <property type="protein sequence ID" value="KAJ3990682.1"/>
    <property type="molecule type" value="Genomic_DNA"/>
</dbReference>
<accession>A0ABQ8PWG4</accession>
<evidence type="ECO:0000256" key="1">
    <source>
        <dbReference type="SAM" id="MobiDB-lite"/>
    </source>
</evidence>
<evidence type="ECO:0000313" key="3">
    <source>
        <dbReference type="Proteomes" id="UP001163828"/>
    </source>
</evidence>
<feature type="compositionally biased region" description="Acidic residues" evidence="1">
    <location>
        <begin position="86"/>
        <end position="101"/>
    </location>
</feature>
<comment type="caution">
    <text evidence="2">The sequence shown here is derived from an EMBL/GenBank/DDBJ whole genome shotgun (WGS) entry which is preliminary data.</text>
</comment>
<dbReference type="Proteomes" id="UP001163828">
    <property type="component" value="Unassembled WGS sequence"/>
</dbReference>
<feature type="region of interest" description="Disordered" evidence="1">
    <location>
        <begin position="65"/>
        <end position="139"/>
    </location>
</feature>
<keyword evidence="3" id="KW-1185">Reference proteome</keyword>